<dbReference type="InterPro" id="IPR009001">
    <property type="entry name" value="Transl_elong_EF1A/Init_IF2_C"/>
</dbReference>
<dbReference type="Pfam" id="PF03144">
    <property type="entry name" value="GTP_EFTU_D2"/>
    <property type="match status" value="1"/>
</dbReference>
<evidence type="ECO:0000256" key="1">
    <source>
        <dbReference type="ARBA" id="ARBA00004496"/>
    </source>
</evidence>
<dbReference type="InterPro" id="IPR004161">
    <property type="entry name" value="EFTu-like_2"/>
</dbReference>
<dbReference type="PRINTS" id="PR00315">
    <property type="entry name" value="ELONGATNFCT"/>
</dbReference>
<dbReference type="GO" id="GO:0003746">
    <property type="term" value="F:translation elongation factor activity"/>
    <property type="evidence" value="ECO:0007669"/>
    <property type="project" value="UniProtKB-KW"/>
</dbReference>
<dbReference type="PANTHER" id="PTHR43721">
    <property type="entry name" value="ELONGATION FACTOR TU-RELATED"/>
    <property type="match status" value="1"/>
</dbReference>
<keyword evidence="3" id="KW-0963">Cytoplasm</keyword>
<keyword evidence="10" id="KW-0251">Elongation factor</keyword>
<gene>
    <name evidence="10" type="ORF">SAMN05444368_0093</name>
</gene>
<evidence type="ECO:0000313" key="10">
    <source>
        <dbReference type="EMBL" id="SIN62139.1"/>
    </source>
</evidence>
<dbReference type="InterPro" id="IPR004535">
    <property type="entry name" value="Transl_elong_SelB"/>
</dbReference>
<dbReference type="NCBIfam" id="TIGR00475">
    <property type="entry name" value="selB"/>
    <property type="match status" value="1"/>
</dbReference>
<dbReference type="PROSITE" id="PS51722">
    <property type="entry name" value="G_TR_2"/>
    <property type="match status" value="1"/>
</dbReference>
<dbReference type="Gene3D" id="1.10.10.2770">
    <property type="match status" value="1"/>
</dbReference>
<dbReference type="CDD" id="cd04171">
    <property type="entry name" value="SelB"/>
    <property type="match status" value="1"/>
</dbReference>
<proteinExistence type="predicted"/>
<evidence type="ECO:0000256" key="5">
    <source>
        <dbReference type="ARBA" id="ARBA00022917"/>
    </source>
</evidence>
<dbReference type="NCBIfam" id="TIGR00231">
    <property type="entry name" value="small_GTP"/>
    <property type="match status" value="1"/>
</dbReference>
<accession>A0ABY1JAH1</accession>
<dbReference type="InterPro" id="IPR050055">
    <property type="entry name" value="EF-Tu_GTPase"/>
</dbReference>
<dbReference type="Pfam" id="PF09106">
    <property type="entry name" value="WHD_2nd_SelB"/>
    <property type="match status" value="1"/>
</dbReference>
<dbReference type="Gene3D" id="3.40.50.300">
    <property type="entry name" value="P-loop containing nucleotide triphosphate hydrolases"/>
    <property type="match status" value="1"/>
</dbReference>
<dbReference type="Gene3D" id="2.40.30.10">
    <property type="entry name" value="Translation factors"/>
    <property type="match status" value="1"/>
</dbReference>
<dbReference type="InterPro" id="IPR036388">
    <property type="entry name" value="WH-like_DNA-bd_sf"/>
</dbReference>
<evidence type="ECO:0000256" key="2">
    <source>
        <dbReference type="ARBA" id="ARBA00015953"/>
    </source>
</evidence>
<dbReference type="SUPFAM" id="SSF50447">
    <property type="entry name" value="Translation proteins"/>
    <property type="match status" value="1"/>
</dbReference>
<dbReference type="SUPFAM" id="SSF52540">
    <property type="entry name" value="P-loop containing nucleoside triphosphate hydrolases"/>
    <property type="match status" value="1"/>
</dbReference>
<dbReference type="InterPro" id="IPR015190">
    <property type="entry name" value="Elong_fac_SelB-wing-hlx_typ-2"/>
</dbReference>
<dbReference type="InterPro" id="IPR009000">
    <property type="entry name" value="Transl_B-barrel_sf"/>
</dbReference>
<evidence type="ECO:0000256" key="8">
    <source>
        <dbReference type="ARBA" id="ARBA00031615"/>
    </source>
</evidence>
<dbReference type="CDD" id="cd15491">
    <property type="entry name" value="selB_III"/>
    <property type="match status" value="1"/>
</dbReference>
<evidence type="ECO:0000313" key="11">
    <source>
        <dbReference type="Proteomes" id="UP000185093"/>
    </source>
</evidence>
<comment type="subcellular location">
    <subcellularLocation>
        <location evidence="1">Cytoplasm</location>
    </subcellularLocation>
</comment>
<evidence type="ECO:0000256" key="4">
    <source>
        <dbReference type="ARBA" id="ARBA00022741"/>
    </source>
</evidence>
<dbReference type="Pfam" id="PF09107">
    <property type="entry name" value="WHD_3rd_SelB"/>
    <property type="match status" value="1"/>
</dbReference>
<dbReference type="InterPro" id="IPR000795">
    <property type="entry name" value="T_Tr_GTP-bd_dom"/>
</dbReference>
<dbReference type="RefSeq" id="WP_074198946.1">
    <property type="nucleotide sequence ID" value="NZ_FSQZ01000001.1"/>
</dbReference>
<name>A0ABY1JAH1_9BACT</name>
<evidence type="ECO:0000256" key="3">
    <source>
        <dbReference type="ARBA" id="ARBA00022490"/>
    </source>
</evidence>
<evidence type="ECO:0000256" key="6">
    <source>
        <dbReference type="ARBA" id="ARBA00023134"/>
    </source>
</evidence>
<reference evidence="10 11" key="1">
    <citation type="submission" date="2016-11" db="EMBL/GenBank/DDBJ databases">
        <authorList>
            <person name="Varghese N."/>
            <person name="Submissions S."/>
        </authorList>
    </citation>
    <scope>NUCLEOTIDE SEQUENCE [LARGE SCALE GENOMIC DNA]</scope>
    <source>
        <strain evidence="10 11">DSM 20664</strain>
    </source>
</reference>
<sequence>MAEPVETTVVFGTAGHIDHGKTTLVKALSGVDCDRLVEEKKRGITIELGFAPLSLPSGRIISIIDVPGHERFIRQMVAGAAGIDAVIFVVAADEGVMPQSREHLEILSLLGIKEGLVVLTKADMVDEEMLELAREDVKDLVRGTFLEGKPIIAVSAVTGLNLDILLKQIDAILENISPRDIKGPFFMPIDRSFPIAGFGTVVTGTVYKGKVSVGDAVDVLPLDKSSKVRSIQVHGKSVKQALAGQRSALNLPDVKSAELKRGDVACSRGLFKSTQCLDVRLMLLSSAQEPLRHWQEVHFHMGTSESMARVALLNDARITPGNEALAQVVLHEPVVALIGQRFVIRAYTPLRTIGGGEVLFPYDKKPKGKKARNELTVFLNKLTQAQSFDERIKAIIDRFGLLSLEDALTLIQQTSGQLESSLRLMAERSEVLLVESGDQPLVMSSAYFDTLKEDLYNILTKYHDENPHMSGMKALDLISALGLSLTKKQSQELMRLLASRGLIEIDGEMVRLPGASPKVSEDTLRDKEILLDYCNKRGFQFPTIEEAMSELKLDKVKLDRIINIARQNGELRLIGGEFLLSRNIEEKALEILRSLPEITIASLRDAANASRKYILPLLEDFDARGITRRVGDKRILLKKK</sequence>
<organism evidence="10 11">
    <name type="scientific">Acetomicrobium flavidum</name>
    <dbReference type="NCBI Taxonomy" id="49896"/>
    <lineage>
        <taxon>Bacteria</taxon>
        <taxon>Thermotogati</taxon>
        <taxon>Synergistota</taxon>
        <taxon>Synergistia</taxon>
        <taxon>Synergistales</taxon>
        <taxon>Acetomicrobiaceae</taxon>
        <taxon>Acetomicrobium</taxon>
    </lineage>
</organism>
<evidence type="ECO:0000259" key="9">
    <source>
        <dbReference type="PROSITE" id="PS51722"/>
    </source>
</evidence>
<dbReference type="InterPro" id="IPR027417">
    <property type="entry name" value="P-loop_NTPase"/>
</dbReference>
<dbReference type="Proteomes" id="UP000185093">
    <property type="component" value="Unassembled WGS sequence"/>
</dbReference>
<comment type="caution">
    <text evidence="10">The sequence shown here is derived from an EMBL/GenBank/DDBJ whole genome shotgun (WGS) entry which is preliminary data.</text>
</comment>
<dbReference type="Pfam" id="PF25461">
    <property type="entry name" value="Beta-barrel_SelB"/>
    <property type="match status" value="1"/>
</dbReference>
<dbReference type="Gene3D" id="1.10.10.10">
    <property type="entry name" value="Winged helix-like DNA-binding domain superfamily/Winged helix DNA-binding domain"/>
    <property type="match status" value="1"/>
</dbReference>
<dbReference type="SUPFAM" id="SSF50465">
    <property type="entry name" value="EF-Tu/eEF-1alpha/eIF2-gamma C-terminal domain"/>
    <property type="match status" value="1"/>
</dbReference>
<dbReference type="InterPro" id="IPR015191">
    <property type="entry name" value="SelB_WHD4"/>
</dbReference>
<dbReference type="PANTHER" id="PTHR43721:SF22">
    <property type="entry name" value="ELONGATION FACTOR TU, MITOCHONDRIAL"/>
    <property type="match status" value="1"/>
</dbReference>
<dbReference type="InterPro" id="IPR057335">
    <property type="entry name" value="Beta-barrel_SelB"/>
</dbReference>
<dbReference type="Pfam" id="PF00009">
    <property type="entry name" value="GTP_EFTU"/>
    <property type="match status" value="1"/>
</dbReference>
<evidence type="ECO:0000256" key="7">
    <source>
        <dbReference type="ARBA" id="ARBA00025526"/>
    </source>
</evidence>
<keyword evidence="5" id="KW-0648">Protein biosynthesis</keyword>
<comment type="function">
    <text evidence="7">Translation factor necessary for the incorporation of selenocysteine into proteins. It probably replaces EF-Tu for the insertion of selenocysteine directed by the UGA codon. SelB binds GTP and GDP.</text>
</comment>
<dbReference type="EMBL" id="FSQZ01000001">
    <property type="protein sequence ID" value="SIN62139.1"/>
    <property type="molecule type" value="Genomic_DNA"/>
</dbReference>
<keyword evidence="11" id="KW-1185">Reference proteome</keyword>
<dbReference type="CDD" id="cd03696">
    <property type="entry name" value="SelB_II"/>
    <property type="match status" value="1"/>
</dbReference>
<dbReference type="SUPFAM" id="SSF46785">
    <property type="entry name" value="Winged helix' DNA-binding domain"/>
    <property type="match status" value="2"/>
</dbReference>
<dbReference type="InterPro" id="IPR005225">
    <property type="entry name" value="Small_GTP-bd"/>
</dbReference>
<protein>
    <recommendedName>
        <fullName evidence="2">Selenocysteine-specific elongation factor</fullName>
    </recommendedName>
    <alternativeName>
        <fullName evidence="8">SelB translation factor</fullName>
    </alternativeName>
</protein>
<keyword evidence="6" id="KW-0342">GTP-binding</keyword>
<feature type="domain" description="Tr-type G" evidence="9">
    <location>
        <begin position="6"/>
        <end position="179"/>
    </location>
</feature>
<dbReference type="InterPro" id="IPR036390">
    <property type="entry name" value="WH_DNA-bd_sf"/>
</dbReference>
<keyword evidence="4" id="KW-0547">Nucleotide-binding</keyword>